<feature type="region of interest" description="Disordered" evidence="1">
    <location>
        <begin position="1"/>
        <end position="46"/>
    </location>
</feature>
<reference evidence="2" key="1">
    <citation type="submission" date="2019-05" db="EMBL/GenBank/DDBJ databases">
        <title>The de novo reference genome and transcriptome assemblies of the wild tomato species Solanum chilense.</title>
        <authorList>
            <person name="Stam R."/>
            <person name="Nosenko T."/>
            <person name="Hoerger A.C."/>
            <person name="Stephan W."/>
            <person name="Seidel M.A."/>
            <person name="Kuhn J.M.M."/>
            <person name="Haberer G."/>
            <person name="Tellier A."/>
        </authorList>
    </citation>
    <scope>NUCLEOTIDE SEQUENCE</scope>
    <source>
        <tissue evidence="2">Mature leaves</tissue>
    </source>
</reference>
<organism evidence="2">
    <name type="scientific">Solanum chilense</name>
    <name type="common">Tomato</name>
    <name type="synonym">Lycopersicon chilense</name>
    <dbReference type="NCBI Taxonomy" id="4083"/>
    <lineage>
        <taxon>Eukaryota</taxon>
        <taxon>Viridiplantae</taxon>
        <taxon>Streptophyta</taxon>
        <taxon>Embryophyta</taxon>
        <taxon>Tracheophyta</taxon>
        <taxon>Spermatophyta</taxon>
        <taxon>Magnoliopsida</taxon>
        <taxon>eudicotyledons</taxon>
        <taxon>Gunneridae</taxon>
        <taxon>Pentapetalae</taxon>
        <taxon>asterids</taxon>
        <taxon>lamiids</taxon>
        <taxon>Solanales</taxon>
        <taxon>Solanaceae</taxon>
        <taxon>Solanoideae</taxon>
        <taxon>Solaneae</taxon>
        <taxon>Solanum</taxon>
        <taxon>Solanum subgen. Lycopersicon</taxon>
    </lineage>
</organism>
<evidence type="ECO:0000256" key="1">
    <source>
        <dbReference type="SAM" id="MobiDB-lite"/>
    </source>
</evidence>
<sequence length="182" mass="21094">MSNENTPKRKNKPSKQKRDAAKMKQNKQQDKDKEHEHEEREELCNKFVMVDDNQGLNILPLQIQYMTPNSSDPPDKMQQKGRLNPEPIRDEYAVINSEDELVGENQSLEDSDDNDETSEALIRAFSPHKDRTLEDEIQQVTKSQCLSPRGLQHDRFHFRKQDANTVTSGRPNTRLFSSKSSQ</sequence>
<proteinExistence type="predicted"/>
<evidence type="ECO:0000313" key="2">
    <source>
        <dbReference type="EMBL" id="TMW91306.1"/>
    </source>
</evidence>
<feature type="compositionally biased region" description="Basic and acidic residues" evidence="1">
    <location>
        <begin position="16"/>
        <end position="44"/>
    </location>
</feature>
<dbReference type="AlphaFoldDB" id="A0A6N2B9K8"/>
<gene>
    <name evidence="2" type="ORF">EJD97_014506</name>
</gene>
<feature type="region of interest" description="Disordered" evidence="1">
    <location>
        <begin position="62"/>
        <end position="85"/>
    </location>
</feature>
<name>A0A6N2B9K8_SOLCI</name>
<feature type="compositionally biased region" description="Polar residues" evidence="1">
    <location>
        <begin position="163"/>
        <end position="182"/>
    </location>
</feature>
<comment type="caution">
    <text evidence="2">The sequence shown here is derived from an EMBL/GenBank/DDBJ whole genome shotgun (WGS) entry which is preliminary data.</text>
</comment>
<accession>A0A6N2B9K8</accession>
<feature type="region of interest" description="Disordered" evidence="1">
    <location>
        <begin position="99"/>
        <end position="120"/>
    </location>
</feature>
<feature type="compositionally biased region" description="Acidic residues" evidence="1">
    <location>
        <begin position="99"/>
        <end position="118"/>
    </location>
</feature>
<feature type="region of interest" description="Disordered" evidence="1">
    <location>
        <begin position="159"/>
        <end position="182"/>
    </location>
</feature>
<protein>
    <submittedName>
        <fullName evidence="2">Uncharacterized protein</fullName>
    </submittedName>
</protein>
<dbReference type="EMBL" id="RXGB01003762">
    <property type="protein sequence ID" value="TMW91306.1"/>
    <property type="molecule type" value="Genomic_DNA"/>
</dbReference>